<keyword evidence="6 8" id="KW-0446">Lipid-binding</keyword>
<evidence type="ECO:0000256" key="5">
    <source>
        <dbReference type="ARBA" id="ARBA00022840"/>
    </source>
</evidence>
<comment type="caution">
    <text evidence="14">The sequence shown here is derived from an EMBL/GenBank/DDBJ whole genome shotgun (WGS) entry which is preliminary data.</text>
</comment>
<dbReference type="Pfam" id="PF08299">
    <property type="entry name" value="Bac_DnaA_C"/>
    <property type="match status" value="1"/>
</dbReference>
<evidence type="ECO:0000256" key="9">
    <source>
        <dbReference type="NCBIfam" id="TIGR00362"/>
    </source>
</evidence>
<evidence type="ECO:0000256" key="2">
    <source>
        <dbReference type="ARBA" id="ARBA00022490"/>
    </source>
</evidence>
<gene>
    <name evidence="8" type="primary">dnaA</name>
    <name evidence="14" type="ORF">UX09_C0006G0024</name>
</gene>
<organism evidence="14 15">
    <name type="scientific">Candidatus Uhrbacteria bacterium GW2011_GWE2_45_35</name>
    <dbReference type="NCBI Taxonomy" id="1618993"/>
    <lineage>
        <taxon>Bacteria</taxon>
        <taxon>Candidatus Uhriibacteriota</taxon>
    </lineage>
</organism>
<evidence type="ECO:0000256" key="1">
    <source>
        <dbReference type="ARBA" id="ARBA00006583"/>
    </source>
</evidence>
<evidence type="ECO:0000256" key="7">
    <source>
        <dbReference type="ARBA" id="ARBA00023125"/>
    </source>
</evidence>
<evidence type="ECO:0000313" key="15">
    <source>
        <dbReference type="Proteomes" id="UP000034354"/>
    </source>
</evidence>
<evidence type="ECO:0000256" key="4">
    <source>
        <dbReference type="ARBA" id="ARBA00022741"/>
    </source>
</evidence>
<evidence type="ECO:0000256" key="3">
    <source>
        <dbReference type="ARBA" id="ARBA00022705"/>
    </source>
</evidence>
<keyword evidence="3 8" id="KW-0235">DNA replication</keyword>
<dbReference type="InterPro" id="IPR020591">
    <property type="entry name" value="Chromosome_initiator_DnaA-like"/>
</dbReference>
<dbReference type="GO" id="GO:0005886">
    <property type="term" value="C:plasma membrane"/>
    <property type="evidence" value="ECO:0007669"/>
    <property type="project" value="TreeGrafter"/>
</dbReference>
<dbReference type="NCBIfam" id="TIGR00362">
    <property type="entry name" value="DnaA"/>
    <property type="match status" value="1"/>
</dbReference>
<dbReference type="GO" id="GO:0006275">
    <property type="term" value="P:regulation of DNA replication"/>
    <property type="evidence" value="ECO:0007669"/>
    <property type="project" value="UniProtKB-UniRule"/>
</dbReference>
<dbReference type="InterPro" id="IPR013317">
    <property type="entry name" value="DnaA_dom"/>
</dbReference>
<feature type="domain" description="AAA+ ATPase" evidence="12">
    <location>
        <begin position="239"/>
        <end position="384"/>
    </location>
</feature>
<evidence type="ECO:0000256" key="6">
    <source>
        <dbReference type="ARBA" id="ARBA00023121"/>
    </source>
</evidence>
<dbReference type="InterPro" id="IPR027417">
    <property type="entry name" value="P-loop_NTPase"/>
</dbReference>
<feature type="binding site" evidence="8">
    <location>
        <position position="254"/>
    </location>
    <ligand>
        <name>ATP</name>
        <dbReference type="ChEBI" id="CHEBI:30616"/>
    </ligand>
</feature>
<dbReference type="Pfam" id="PF11638">
    <property type="entry name" value="DnaA_N"/>
    <property type="match status" value="1"/>
</dbReference>
<evidence type="ECO:0000256" key="10">
    <source>
        <dbReference type="RuleBase" id="RU000577"/>
    </source>
</evidence>
<proteinExistence type="inferred from homology"/>
<dbReference type="InterPro" id="IPR038454">
    <property type="entry name" value="DnaA_N_sf"/>
</dbReference>
<dbReference type="Gene3D" id="1.10.8.60">
    <property type="match status" value="1"/>
</dbReference>
<dbReference type="GO" id="GO:0008289">
    <property type="term" value="F:lipid binding"/>
    <property type="evidence" value="ECO:0007669"/>
    <property type="project" value="UniProtKB-KW"/>
</dbReference>
<keyword evidence="2 8" id="KW-0963">Cytoplasm</keyword>
<dbReference type="PATRIC" id="fig|1618993.3.peg.182"/>
<dbReference type="STRING" id="1618993.UX09_C0006G0024"/>
<comment type="similarity">
    <text evidence="1 8 11">Belongs to the DnaA family.</text>
</comment>
<dbReference type="AlphaFoldDB" id="A0A0G1PU66"/>
<sequence>MNFNFSAFFWLISAFWHKFSLSFKDVYIITTLSTAYQLLYPPFPHLPPCGQVVNYNAYQTNSSFLVLYGPLGPMLPMNTNELWQAVLGELELKLSKANFTTWFKQTFVATFNENEVVIGVPNTFTKTWLEKKYHKEIHNLIQTFASNSRIKNVIYKVETKPGLPVSIDPIEIEEIINEIPPTSQQTYYPSPQSTLAQHRQETIEVSLNTKYAFSNFIVGKQNELAHAAAQAVASQPGGVYNPLFLYGGVGLGKTHLLQAVGNEIAKQNPKAKILYVTSEKFTNDYIYAIRTNRTREFKELYRTVDVLLIDDIQFITGKEGTQEEFFHTFNALHQNNKQIILTSDRPPKAIPDLEQRLSSRFEWGMMADIGSPDFETRIAILQAKCREKNYLLEQDILHHIGTVVQSNVRELEGALNKIIALHQFKNITPSIETVKPILVSFQPTKNKKSVTPRHLIQLVAGYFELQIDDLLGKSREKRLAFPRQIIMYIMREEMKSSFPSIGNELGGRDHTTAMHAYEKISNQIAIDEKLQQDVELIKQRMYS</sequence>
<comment type="subcellular location">
    <subcellularLocation>
        <location evidence="8">Cytoplasm</location>
    </subcellularLocation>
</comment>
<dbReference type="HAMAP" id="MF_00377">
    <property type="entry name" value="DnaA_bact"/>
    <property type="match status" value="1"/>
</dbReference>
<dbReference type="Gene3D" id="3.30.300.180">
    <property type="match status" value="1"/>
</dbReference>
<dbReference type="Gene3D" id="1.10.1750.10">
    <property type="match status" value="1"/>
</dbReference>
<evidence type="ECO:0000256" key="8">
    <source>
        <dbReference type="HAMAP-Rule" id="MF_00377"/>
    </source>
</evidence>
<evidence type="ECO:0000256" key="11">
    <source>
        <dbReference type="RuleBase" id="RU004227"/>
    </source>
</evidence>
<dbReference type="PANTHER" id="PTHR30050">
    <property type="entry name" value="CHROMOSOMAL REPLICATION INITIATOR PROTEIN DNAA"/>
    <property type="match status" value="1"/>
</dbReference>
<keyword evidence="7 8" id="KW-0238">DNA-binding</keyword>
<protein>
    <recommendedName>
        <fullName evidence="8 9">Chromosomal replication initiator protein DnaA</fullName>
    </recommendedName>
</protein>
<evidence type="ECO:0000259" key="13">
    <source>
        <dbReference type="SMART" id="SM00760"/>
    </source>
</evidence>
<dbReference type="GO" id="GO:0003688">
    <property type="term" value="F:DNA replication origin binding"/>
    <property type="evidence" value="ECO:0007669"/>
    <property type="project" value="UniProtKB-UniRule"/>
</dbReference>
<dbReference type="Gene3D" id="3.40.50.300">
    <property type="entry name" value="P-loop containing nucleotide triphosphate hydrolases"/>
    <property type="match status" value="1"/>
</dbReference>
<reference evidence="14 15" key="1">
    <citation type="journal article" date="2015" name="Nature">
        <title>rRNA introns, odd ribosomes, and small enigmatic genomes across a large radiation of phyla.</title>
        <authorList>
            <person name="Brown C.T."/>
            <person name="Hug L.A."/>
            <person name="Thomas B.C."/>
            <person name="Sharon I."/>
            <person name="Castelle C.J."/>
            <person name="Singh A."/>
            <person name="Wilkins M.J."/>
            <person name="Williams K.H."/>
            <person name="Banfield J.F."/>
        </authorList>
    </citation>
    <scope>NUCLEOTIDE SEQUENCE [LARGE SCALE GENOMIC DNA]</scope>
</reference>
<feature type="region of interest" description="Domain IV, binds dsDNA" evidence="8">
    <location>
        <begin position="423"/>
        <end position="543"/>
    </location>
</feature>
<keyword evidence="4 8" id="KW-0547">Nucleotide-binding</keyword>
<dbReference type="InterPro" id="IPR010921">
    <property type="entry name" value="Trp_repressor/repl_initiator"/>
</dbReference>
<dbReference type="GO" id="GO:0006270">
    <property type="term" value="P:DNA replication initiation"/>
    <property type="evidence" value="ECO:0007669"/>
    <property type="project" value="UniProtKB-UniRule"/>
</dbReference>
<dbReference type="InterPro" id="IPR001957">
    <property type="entry name" value="Chromosome_initiator_DnaA"/>
</dbReference>
<dbReference type="SMART" id="SM00382">
    <property type="entry name" value="AAA"/>
    <property type="match status" value="1"/>
</dbReference>
<evidence type="ECO:0000259" key="12">
    <source>
        <dbReference type="SMART" id="SM00382"/>
    </source>
</evidence>
<comment type="function">
    <text evidence="8 10">Plays an essential role in the initiation and regulation of chromosomal replication. ATP-DnaA binds to the origin of replication (oriC) to initiate formation of the DNA replication initiation complex once per cell cycle. Binds the DnaA box (a 9 base pair repeat at the origin) and separates the double-stranded (ds)DNA. Forms a right-handed helical filament on oriC DNA; dsDNA binds to the exterior of the filament while single-stranded (ss)DNA is stabiized in the filament's interior. The ATP-DnaA-oriC complex binds and stabilizes one strand of the AT-rich DNA unwinding element (DUE), permitting loading of DNA polymerase. After initiation quickly degrades to an ADP-DnaA complex that is not apt for DNA replication. Binds acidic phospholipids.</text>
</comment>
<feature type="binding site" evidence="8">
    <location>
        <position position="250"/>
    </location>
    <ligand>
        <name>ATP</name>
        <dbReference type="ChEBI" id="CHEBI:30616"/>
    </ligand>
</feature>
<feature type="binding site" evidence="8">
    <location>
        <position position="253"/>
    </location>
    <ligand>
        <name>ATP</name>
        <dbReference type="ChEBI" id="CHEBI:30616"/>
    </ligand>
</feature>
<dbReference type="Proteomes" id="UP000034354">
    <property type="component" value="Unassembled WGS sequence"/>
</dbReference>
<feature type="region of interest" description="Domain I, interacts with DnaA modulators" evidence="8">
    <location>
        <begin position="1"/>
        <end position="178"/>
    </location>
</feature>
<feature type="region of interest" description="Domain III, AAA+ region" evidence="8">
    <location>
        <begin position="206"/>
        <end position="422"/>
    </location>
</feature>
<name>A0A0G1PU66_9BACT</name>
<dbReference type="GO" id="GO:0005524">
    <property type="term" value="F:ATP binding"/>
    <property type="evidence" value="ECO:0007669"/>
    <property type="project" value="UniProtKB-UniRule"/>
</dbReference>
<dbReference type="PRINTS" id="PR00051">
    <property type="entry name" value="DNAA"/>
</dbReference>
<dbReference type="EMBL" id="LCKW01000006">
    <property type="protein sequence ID" value="KKU09028.1"/>
    <property type="molecule type" value="Genomic_DNA"/>
</dbReference>
<dbReference type="InterPro" id="IPR003593">
    <property type="entry name" value="AAA+_ATPase"/>
</dbReference>
<dbReference type="SUPFAM" id="SSF52540">
    <property type="entry name" value="P-loop containing nucleoside triphosphate hydrolases"/>
    <property type="match status" value="1"/>
</dbReference>
<dbReference type="InterPro" id="IPR013159">
    <property type="entry name" value="DnaA_C"/>
</dbReference>
<keyword evidence="5 8" id="KW-0067">ATP-binding</keyword>
<dbReference type="InterPro" id="IPR024633">
    <property type="entry name" value="DnaA_N_dom"/>
</dbReference>
<feature type="binding site" evidence="8">
    <location>
        <position position="252"/>
    </location>
    <ligand>
        <name>ATP</name>
        <dbReference type="ChEBI" id="CHEBI:30616"/>
    </ligand>
</feature>
<dbReference type="CDD" id="cd06571">
    <property type="entry name" value="Bac_DnaA_C"/>
    <property type="match status" value="1"/>
</dbReference>
<evidence type="ECO:0000313" key="14">
    <source>
        <dbReference type="EMBL" id="KKU09028.1"/>
    </source>
</evidence>
<dbReference type="PANTHER" id="PTHR30050:SF2">
    <property type="entry name" value="CHROMOSOMAL REPLICATION INITIATOR PROTEIN DNAA"/>
    <property type="match status" value="1"/>
</dbReference>
<comment type="domain">
    <text evidence="8">Domain I is involved in oligomerization and binding regulators, domain II is flexibile and of varying length in different bacteria, domain III forms the AAA+ region, while domain IV binds dsDNA.</text>
</comment>
<dbReference type="CDD" id="cd00009">
    <property type="entry name" value="AAA"/>
    <property type="match status" value="1"/>
</dbReference>
<feature type="domain" description="Chromosomal replication initiator DnaA C-terminal" evidence="13">
    <location>
        <begin position="451"/>
        <end position="520"/>
    </location>
</feature>
<dbReference type="SUPFAM" id="SSF48295">
    <property type="entry name" value="TrpR-like"/>
    <property type="match status" value="1"/>
</dbReference>
<dbReference type="Pfam" id="PF00308">
    <property type="entry name" value="Bac_DnaA"/>
    <property type="match status" value="1"/>
</dbReference>
<accession>A0A0G1PU66</accession>
<comment type="caution">
    <text evidence="8">Lacks conserved residue(s) required for the propagation of feature annotation.</text>
</comment>
<dbReference type="GO" id="GO:0005737">
    <property type="term" value="C:cytoplasm"/>
    <property type="evidence" value="ECO:0007669"/>
    <property type="project" value="UniProtKB-SubCell"/>
</dbReference>
<comment type="subunit">
    <text evidence="8">Oligomerizes as a right-handed, spiral filament on DNA at oriC.</text>
</comment>
<dbReference type="FunFam" id="3.40.50.300:FF:000668">
    <property type="entry name" value="Chromosomal replication initiator protein DnaA"/>
    <property type="match status" value="1"/>
</dbReference>
<dbReference type="SMART" id="SM00760">
    <property type="entry name" value="Bac_DnaA_C"/>
    <property type="match status" value="1"/>
</dbReference>